<keyword evidence="2" id="KW-1185">Reference proteome</keyword>
<accession>A0ABS7WZ20</accession>
<evidence type="ECO:0000313" key="1">
    <source>
        <dbReference type="EMBL" id="MBZ9567111.1"/>
    </source>
</evidence>
<gene>
    <name evidence="1" type="ORF">KGQ91_05320</name>
</gene>
<dbReference type="EMBL" id="JAGXFD010000001">
    <property type="protein sequence ID" value="MBZ9567111.1"/>
    <property type="molecule type" value="Genomic_DNA"/>
</dbReference>
<evidence type="ECO:0008006" key="3">
    <source>
        <dbReference type="Google" id="ProtNLM"/>
    </source>
</evidence>
<name>A0ABS7WZ20_9GAMM</name>
<sequence>MRVETLEDALEWARRTHVRLAGQIERDLGKVNDERAQMLLTYLAKHERTLSETLEMARHDASPAALHTWCYEYFENAPSHPESHEASDFRDLAPDAIMRKVLAEHEHIGELFRYLRDQVETPTAHELIDNLVSLEEHETMRLVRDAERMEDL</sequence>
<dbReference type="Proteomes" id="UP001319883">
    <property type="component" value="Unassembled WGS sequence"/>
</dbReference>
<dbReference type="RefSeq" id="WP_224420468.1">
    <property type="nucleotide sequence ID" value="NZ_JAGXFD010000001.1"/>
</dbReference>
<evidence type="ECO:0000313" key="2">
    <source>
        <dbReference type="Proteomes" id="UP001319883"/>
    </source>
</evidence>
<protein>
    <recommendedName>
        <fullName evidence="3">ATPase</fullName>
    </recommendedName>
</protein>
<reference evidence="1 2" key="1">
    <citation type="submission" date="2021-05" db="EMBL/GenBank/DDBJ databases">
        <title>Petroleum and Energy Research Collection (APPE): ex situ preservation of microbial diversity associated with the oil industry and exploitation of its biotechnological potential.</title>
        <authorList>
            <person name="Paixao C.T.M."/>
            <person name="Gomes M.B."/>
            <person name="Oliveira V.M."/>
        </authorList>
    </citation>
    <scope>NUCLEOTIDE SEQUENCE [LARGE SCALE GENOMIC DNA]</scope>
    <source>
        <strain evidence="1 2">LIT2</strain>
    </source>
</reference>
<proteinExistence type="predicted"/>
<comment type="caution">
    <text evidence="1">The sequence shown here is derived from an EMBL/GenBank/DDBJ whole genome shotgun (WGS) entry which is preliminary data.</text>
</comment>
<organism evidence="1 2">
    <name type="scientific">Modicisalibacter tunisiensis</name>
    <dbReference type="NCBI Taxonomy" id="390637"/>
    <lineage>
        <taxon>Bacteria</taxon>
        <taxon>Pseudomonadati</taxon>
        <taxon>Pseudomonadota</taxon>
        <taxon>Gammaproteobacteria</taxon>
        <taxon>Oceanospirillales</taxon>
        <taxon>Halomonadaceae</taxon>
        <taxon>Modicisalibacter</taxon>
    </lineage>
</organism>